<dbReference type="GO" id="GO:0030596">
    <property type="term" value="F:alpha-L-rhamnosidase activity"/>
    <property type="evidence" value="ECO:0007669"/>
    <property type="project" value="UniProtKB-EC"/>
</dbReference>
<dbReference type="Pfam" id="PF05592">
    <property type="entry name" value="Bac_rhamnosid"/>
    <property type="match status" value="1"/>
</dbReference>
<dbReference type="PIRSF" id="PIRSF010631">
    <property type="entry name" value="A-rhamnsds"/>
    <property type="match status" value="1"/>
</dbReference>
<dbReference type="Pfam" id="PF25788">
    <property type="entry name" value="Ig_Rha78A_N"/>
    <property type="match status" value="1"/>
</dbReference>
<feature type="domain" description="Alpha-L-rhamnosidase C-terminal" evidence="8">
    <location>
        <begin position="840"/>
        <end position="902"/>
    </location>
</feature>
<dbReference type="EMBL" id="CP108195">
    <property type="protein sequence ID" value="WTS10833.1"/>
    <property type="molecule type" value="Genomic_DNA"/>
</dbReference>
<dbReference type="Pfam" id="PF17389">
    <property type="entry name" value="Bac_rhamnosid6H"/>
    <property type="match status" value="1"/>
</dbReference>
<evidence type="ECO:0000256" key="1">
    <source>
        <dbReference type="ARBA" id="ARBA00001445"/>
    </source>
</evidence>
<accession>A0AAU1U2G5</accession>
<feature type="region of interest" description="Disordered" evidence="4">
    <location>
        <begin position="895"/>
        <end position="914"/>
    </location>
</feature>
<proteinExistence type="predicted"/>
<dbReference type="SUPFAM" id="SSF48208">
    <property type="entry name" value="Six-hairpin glycosidases"/>
    <property type="match status" value="1"/>
</dbReference>
<name>A0AAU1U2G5_9ACTN</name>
<dbReference type="Pfam" id="PF08531">
    <property type="entry name" value="Bac_rhamnosid_N"/>
    <property type="match status" value="1"/>
</dbReference>
<evidence type="ECO:0000259" key="6">
    <source>
        <dbReference type="Pfam" id="PF08531"/>
    </source>
</evidence>
<evidence type="ECO:0000259" key="8">
    <source>
        <dbReference type="Pfam" id="PF17390"/>
    </source>
</evidence>
<dbReference type="GO" id="GO:0005975">
    <property type="term" value="P:carbohydrate metabolic process"/>
    <property type="evidence" value="ECO:0007669"/>
    <property type="project" value="InterPro"/>
</dbReference>
<dbReference type="Gene3D" id="2.60.120.260">
    <property type="entry name" value="Galactose-binding domain-like"/>
    <property type="match status" value="2"/>
</dbReference>
<dbReference type="InterPro" id="IPR035396">
    <property type="entry name" value="Bac_rhamnosid6H"/>
</dbReference>
<feature type="compositionally biased region" description="Polar residues" evidence="4">
    <location>
        <begin position="903"/>
        <end position="914"/>
    </location>
</feature>
<feature type="domain" description="Alpha-L-rhamnosidase concanavalin-like" evidence="5">
    <location>
        <begin position="361"/>
        <end position="464"/>
    </location>
</feature>
<evidence type="ECO:0000256" key="3">
    <source>
        <dbReference type="ARBA" id="ARBA00022801"/>
    </source>
</evidence>
<dbReference type="InterPro" id="IPR013737">
    <property type="entry name" value="Bac_rhamnosid_N"/>
</dbReference>
<protein>
    <recommendedName>
        <fullName evidence="2">alpha-L-rhamnosidase</fullName>
        <ecNumber evidence="2">3.2.1.40</ecNumber>
    </recommendedName>
</protein>
<feature type="domain" description="Bacterial alpha-L-rhamnosidase N-terminal" evidence="6">
    <location>
        <begin position="185"/>
        <end position="348"/>
    </location>
</feature>
<dbReference type="Pfam" id="PF17390">
    <property type="entry name" value="Bac_rhamnosid_C"/>
    <property type="match status" value="1"/>
</dbReference>
<dbReference type="Gene3D" id="1.50.10.10">
    <property type="match status" value="1"/>
</dbReference>
<dbReference type="AlphaFoldDB" id="A0AAU1U2G5"/>
<evidence type="ECO:0000256" key="2">
    <source>
        <dbReference type="ARBA" id="ARBA00012652"/>
    </source>
</evidence>
<dbReference type="InterPro" id="IPR013783">
    <property type="entry name" value="Ig-like_fold"/>
</dbReference>
<dbReference type="PANTHER" id="PTHR33307">
    <property type="entry name" value="ALPHA-RHAMNOSIDASE (EUROFUNG)"/>
    <property type="match status" value="1"/>
</dbReference>
<organism evidence="9">
    <name type="scientific">Streptomyces sp. NBC_00119</name>
    <dbReference type="NCBI Taxonomy" id="2975659"/>
    <lineage>
        <taxon>Bacteria</taxon>
        <taxon>Bacillati</taxon>
        <taxon>Actinomycetota</taxon>
        <taxon>Actinomycetes</taxon>
        <taxon>Kitasatosporales</taxon>
        <taxon>Streptomycetaceae</taxon>
        <taxon>Streptomyces</taxon>
    </lineage>
</organism>
<comment type="catalytic activity">
    <reaction evidence="1">
        <text>Hydrolysis of terminal non-reducing alpha-L-rhamnose residues in alpha-L-rhamnosides.</text>
        <dbReference type="EC" id="3.2.1.40"/>
    </reaction>
</comment>
<evidence type="ECO:0000259" key="7">
    <source>
        <dbReference type="Pfam" id="PF17389"/>
    </source>
</evidence>
<dbReference type="EC" id="3.2.1.40" evidence="2"/>
<dbReference type="Gene3D" id="2.60.420.10">
    <property type="entry name" value="Maltose phosphorylase, domain 3"/>
    <property type="match status" value="1"/>
</dbReference>
<evidence type="ECO:0000313" key="9">
    <source>
        <dbReference type="EMBL" id="WTS10833.1"/>
    </source>
</evidence>
<reference evidence="9" key="1">
    <citation type="submission" date="2022-10" db="EMBL/GenBank/DDBJ databases">
        <title>The complete genomes of actinobacterial strains from the NBC collection.</title>
        <authorList>
            <person name="Joergensen T.S."/>
            <person name="Alvarez Arevalo M."/>
            <person name="Sterndorff E.B."/>
            <person name="Faurdal D."/>
            <person name="Vuksanovic O."/>
            <person name="Mourched A.-S."/>
            <person name="Charusanti P."/>
            <person name="Shaw S."/>
            <person name="Blin K."/>
            <person name="Weber T."/>
        </authorList>
    </citation>
    <scope>NUCLEOTIDE SEQUENCE</scope>
    <source>
        <strain evidence="9">NBC_00119</strain>
    </source>
</reference>
<dbReference type="InterPro" id="IPR008928">
    <property type="entry name" value="6-hairpin_glycosidase_sf"/>
</dbReference>
<dbReference type="PANTHER" id="PTHR33307:SF6">
    <property type="entry name" value="ALPHA-RHAMNOSIDASE (EUROFUNG)-RELATED"/>
    <property type="match status" value="1"/>
</dbReference>
<feature type="domain" description="Alpha-L-rhamnosidase six-hairpin glycosidase" evidence="7">
    <location>
        <begin position="470"/>
        <end position="838"/>
    </location>
</feature>
<gene>
    <name evidence="9" type="ORF">OHU69_06980</name>
</gene>
<dbReference type="InterPro" id="IPR016007">
    <property type="entry name" value="Alpha_rhamnosid"/>
</dbReference>
<evidence type="ECO:0000256" key="4">
    <source>
        <dbReference type="SAM" id="MobiDB-lite"/>
    </source>
</evidence>
<dbReference type="InterPro" id="IPR012341">
    <property type="entry name" value="6hp_glycosidase-like_sf"/>
</dbReference>
<dbReference type="InterPro" id="IPR035398">
    <property type="entry name" value="Bac_rhamnosid_C"/>
</dbReference>
<evidence type="ECO:0000259" key="5">
    <source>
        <dbReference type="Pfam" id="PF05592"/>
    </source>
</evidence>
<keyword evidence="3 9" id="KW-0378">Hydrolase</keyword>
<dbReference type="Gene3D" id="2.60.40.10">
    <property type="entry name" value="Immunoglobulins"/>
    <property type="match status" value="1"/>
</dbReference>
<dbReference type="InterPro" id="IPR008902">
    <property type="entry name" value="Rhamnosid_concanavalin"/>
</dbReference>
<sequence length="935" mass="102985">MSASPHCAYARRASVKRLTRVSSTAGTRTFLGAMKETCMLCAPVDLRTDTLDSPLCIGSRSPEFAWRLPAGSEAQAAYQVQVTAGDGSAAGEPAWDSGRVTGTEPFGVTYEGTSLMSCRHYGWRVRVWSGTEQDPGPWSEYASFETGVLDPERWAARWVSGPAPAAKTDYRVLYLRATVDLPAPVVRGRAYVSALGWYRFFVNGHDLTGPALVPRWTPFDQYVEYQAYDVTEAFRAGGNVVSMAVGDGRFRGANGLTGKQAVYGDRTAGLVQVHLDLEDGSTVTVVSDGSWQVGTGRISAADPMFGERVDLRVPDEDWLTSYALPARFGPAEVLDDRRTLIAEDVPAVCEIERLSPRTISRASSGRQIVDFGQNFAGVVRIRLPAGPGTTVRLTHSEVLRKDGELDIDYIHGLPVNRWYQRDELLLGDEATWWSPWFTIHGFRYVEVDGLPGDLSAQDIEGIVLSSTLPDAGGFDCSDQRLVRLRRNVSWSLRSNFTDTPTDCPTRERSGWTGDIQVFAPTSTTFVDVQAYLRRYLRNLAAEQLPDGRVPVFVPAEVSSFSGGMAKLMRMVAQSAGWGDAAVLLPWTLYRYYGDRSVLERQYPSMTAWVDQLTRRAREKRRINRRLRGSANPDVDPFLLDTGFHFGEWLRPGQGFAASILDSMRHSPVTATAYFEHSARTLSDIATVLGRDADATRYRELADHTRSAWRAAFLHDDGRVGTDRQDDYVRALAFGLLEHDERPAAVDRLVALIEEADDHLATGFLSTPMLLPVLVDAGRPDVAWRLLLQTTTPSWLYQVEQGATTVWETWNGYNTKGEAKESHNHYAFGAVVGFLTEYVAGLSPAEPGYRVFDVCPLVGGGLTSARAEVQTPYGAASSSWVASESKVTLEVTVPPGSTARVHTGTGNPPQELRSGTHTVVWPRAEKRVTADSARSR</sequence>